<dbReference type="EMBL" id="JAZBJZ010000042">
    <property type="protein sequence ID" value="MEE3717466.1"/>
    <property type="molecule type" value="Genomic_DNA"/>
</dbReference>
<evidence type="ECO:0000256" key="1">
    <source>
        <dbReference type="SAM" id="MobiDB-lite"/>
    </source>
</evidence>
<comment type="caution">
    <text evidence="3">The sequence shown here is derived from an EMBL/GenBank/DDBJ whole genome shotgun (WGS) entry which is preliminary data.</text>
</comment>
<sequence>MNKCHFRMSLVAIAAIAFSTGCTPKPLANSTPSPSLASPSPTSTDATVPNLNKAYESSGKLYSNSVMRGQQAFFLEKGKFASTVDELGLGIKTDTESYKFEVAEVKPKQVKVTATAKKPEIKSYTVSVFVVGETGNELTMGIVCATDQPSQTPPEVSTPPKSATDVLTCPTGSSAAN</sequence>
<dbReference type="Proteomes" id="UP001333818">
    <property type="component" value="Unassembled WGS sequence"/>
</dbReference>
<feature type="region of interest" description="Disordered" evidence="1">
    <location>
        <begin position="147"/>
        <end position="177"/>
    </location>
</feature>
<name>A0AAW9Q3K3_9CYAN</name>
<dbReference type="Pfam" id="PF16734">
    <property type="entry name" value="Pilin_GH"/>
    <property type="match status" value="1"/>
</dbReference>
<feature type="compositionally biased region" description="Polar residues" evidence="1">
    <location>
        <begin position="147"/>
        <end position="161"/>
    </location>
</feature>
<dbReference type="InterPro" id="IPR031975">
    <property type="entry name" value="Pilin_GH"/>
</dbReference>
<proteinExistence type="predicted"/>
<feature type="signal peptide" evidence="2">
    <location>
        <begin position="1"/>
        <end position="24"/>
    </location>
</feature>
<dbReference type="PROSITE" id="PS51257">
    <property type="entry name" value="PROKAR_LIPOPROTEIN"/>
    <property type="match status" value="1"/>
</dbReference>
<evidence type="ECO:0000313" key="4">
    <source>
        <dbReference type="Proteomes" id="UP001333818"/>
    </source>
</evidence>
<dbReference type="RefSeq" id="WP_330483895.1">
    <property type="nucleotide sequence ID" value="NZ_JAZBJZ010000042.1"/>
</dbReference>
<keyword evidence="4" id="KW-1185">Reference proteome</keyword>
<protein>
    <submittedName>
        <fullName evidence="3">Type IV pilin-like G/H family protein</fullName>
    </submittedName>
</protein>
<keyword evidence="2" id="KW-0732">Signal</keyword>
<gene>
    <name evidence="3" type="ORF">V2H45_11950</name>
</gene>
<evidence type="ECO:0000256" key="2">
    <source>
        <dbReference type="SAM" id="SignalP"/>
    </source>
</evidence>
<organism evidence="3 4">
    <name type="scientific">Tumidithrix elongata BACA0141</name>
    <dbReference type="NCBI Taxonomy" id="2716417"/>
    <lineage>
        <taxon>Bacteria</taxon>
        <taxon>Bacillati</taxon>
        <taxon>Cyanobacteriota</taxon>
        <taxon>Cyanophyceae</taxon>
        <taxon>Pseudanabaenales</taxon>
        <taxon>Pseudanabaenaceae</taxon>
        <taxon>Tumidithrix</taxon>
        <taxon>Tumidithrix elongata</taxon>
    </lineage>
</organism>
<dbReference type="AlphaFoldDB" id="A0AAW9Q3K3"/>
<feature type="chain" id="PRO_5043993047" evidence="2">
    <location>
        <begin position="25"/>
        <end position="177"/>
    </location>
</feature>
<feature type="region of interest" description="Disordered" evidence="1">
    <location>
        <begin position="28"/>
        <end position="49"/>
    </location>
</feature>
<evidence type="ECO:0000313" key="3">
    <source>
        <dbReference type="EMBL" id="MEE3717466.1"/>
    </source>
</evidence>
<reference evidence="3" key="1">
    <citation type="submission" date="2024-01" db="EMBL/GenBank/DDBJ databases">
        <title>Bank of Algae and Cyanobacteria of the Azores (BACA) strain genomes.</title>
        <authorList>
            <person name="Luz R."/>
            <person name="Cordeiro R."/>
            <person name="Fonseca A."/>
            <person name="Goncalves V."/>
        </authorList>
    </citation>
    <scope>NUCLEOTIDE SEQUENCE</scope>
    <source>
        <strain evidence="3">BACA0141</strain>
    </source>
</reference>
<accession>A0AAW9Q3K3</accession>